<organism evidence="2 3">
    <name type="scientific">Natronocella acetinitrilica</name>
    <dbReference type="NCBI Taxonomy" id="414046"/>
    <lineage>
        <taxon>Bacteria</taxon>
        <taxon>Pseudomonadati</taxon>
        <taxon>Pseudomonadota</taxon>
        <taxon>Gammaproteobacteria</taxon>
        <taxon>Chromatiales</taxon>
        <taxon>Ectothiorhodospiraceae</taxon>
        <taxon>Natronocella</taxon>
    </lineage>
</organism>
<evidence type="ECO:0000313" key="3">
    <source>
        <dbReference type="Proteomes" id="UP001205843"/>
    </source>
</evidence>
<proteinExistence type="predicted"/>
<dbReference type="Pfam" id="PF07343">
    <property type="entry name" value="DUF1475"/>
    <property type="match status" value="1"/>
</dbReference>
<dbReference type="AlphaFoldDB" id="A0AAE3KDM2"/>
<keyword evidence="3" id="KW-1185">Reference proteome</keyword>
<evidence type="ECO:0000313" key="2">
    <source>
        <dbReference type="EMBL" id="MCP1677016.1"/>
    </source>
</evidence>
<dbReference type="InterPro" id="IPR009943">
    <property type="entry name" value="DUF1475"/>
</dbReference>
<gene>
    <name evidence="2" type="ORF">J2T57_004190</name>
</gene>
<dbReference type="EMBL" id="JALJXV010000013">
    <property type="protein sequence ID" value="MCP1677016.1"/>
    <property type="molecule type" value="Genomic_DNA"/>
</dbReference>
<evidence type="ECO:0000256" key="1">
    <source>
        <dbReference type="SAM" id="Phobius"/>
    </source>
</evidence>
<protein>
    <recommendedName>
        <fullName evidence="4">DUF1475 domain-containing protein</fullName>
    </recommendedName>
</protein>
<sequence length="115" mass="12750">MIAGLRLFFAAVLVAMVAIILFASADRGIGEALADLGRDPWVQAALMDAYFGFLTIWLWMAYKEPTWLRRIGWLIAVLLTGNVAIAIYLLIQLFSLRPGDGIEALLLRRDRADAA</sequence>
<keyword evidence="1" id="KW-0812">Transmembrane</keyword>
<keyword evidence="1" id="KW-1133">Transmembrane helix</keyword>
<accession>A0AAE3KDM2</accession>
<dbReference type="PANTHER" id="PTHR36318">
    <property type="entry name" value="OS06G0581300 PROTEIN"/>
    <property type="match status" value="1"/>
</dbReference>
<dbReference type="PANTHER" id="PTHR36318:SF3">
    <property type="entry name" value="OS06G0581300 PROTEIN"/>
    <property type="match status" value="1"/>
</dbReference>
<feature type="transmembrane region" description="Helical" evidence="1">
    <location>
        <begin position="41"/>
        <end position="59"/>
    </location>
</feature>
<dbReference type="Proteomes" id="UP001205843">
    <property type="component" value="Unassembled WGS sequence"/>
</dbReference>
<name>A0AAE3KDM2_9GAMM</name>
<feature type="transmembrane region" description="Helical" evidence="1">
    <location>
        <begin position="71"/>
        <end position="91"/>
    </location>
</feature>
<reference evidence="2" key="1">
    <citation type="submission" date="2022-03" db="EMBL/GenBank/DDBJ databases">
        <title>Genomic Encyclopedia of Type Strains, Phase III (KMG-III): the genomes of soil and plant-associated and newly described type strains.</title>
        <authorList>
            <person name="Whitman W."/>
        </authorList>
    </citation>
    <scope>NUCLEOTIDE SEQUENCE</scope>
    <source>
        <strain evidence="2">ANL 6-2</strain>
    </source>
</reference>
<dbReference type="RefSeq" id="WP_253484831.1">
    <property type="nucleotide sequence ID" value="NZ_JALJXV010000013.1"/>
</dbReference>
<evidence type="ECO:0008006" key="4">
    <source>
        <dbReference type="Google" id="ProtNLM"/>
    </source>
</evidence>
<comment type="caution">
    <text evidence="2">The sequence shown here is derived from an EMBL/GenBank/DDBJ whole genome shotgun (WGS) entry which is preliminary data.</text>
</comment>
<keyword evidence="1" id="KW-0472">Membrane</keyword>